<sequence length="155" mass="18024">MKKRIPLMLVLILIFSSCTGKVDFDENYWKNTNDFYMVYDMSESFEESKALSSFEMFKISRRRTKMAKKIIKSKKLSGLTKNEVSAVLGPGNPKFIIGDGYQNKNGYSNSLQYVIEAEKRGFQFYGESGVRRKYMIVFLDKEDIVISVDLIKQKY</sequence>
<dbReference type="AlphaFoldDB" id="D1ARU5"/>
<reference evidence="3" key="1">
    <citation type="submission" date="2009-09" db="EMBL/GenBank/DDBJ databases">
        <title>The complete chromosome of Sebaldella termitidis ATCC 33386.</title>
        <authorList>
            <consortium name="US DOE Joint Genome Institute (JGI-PGF)"/>
            <person name="Lucas S."/>
            <person name="Copeland A."/>
            <person name="Lapidus A."/>
            <person name="Glavina del Rio T."/>
            <person name="Dalin E."/>
            <person name="Tice H."/>
            <person name="Bruce D."/>
            <person name="Goodwin L."/>
            <person name="Pitluck S."/>
            <person name="Kyrpides N."/>
            <person name="Mavromatis K."/>
            <person name="Ivanova N."/>
            <person name="Mikhailova N."/>
            <person name="Sims D."/>
            <person name="Meincke L."/>
            <person name="Brettin T."/>
            <person name="Detter J.C."/>
            <person name="Han C."/>
            <person name="Larimer F."/>
            <person name="Land M."/>
            <person name="Hauser L."/>
            <person name="Markowitz V."/>
            <person name="Cheng J.F."/>
            <person name="Hugenholtz P."/>
            <person name="Woyke T."/>
            <person name="Wu D."/>
            <person name="Eisen J.A."/>
        </authorList>
    </citation>
    <scope>NUCLEOTIDE SEQUENCE [LARGE SCALE GENOMIC DNA]</scope>
    <source>
        <strain evidence="3">ATCC 33386 / NCTC 11300</strain>
    </source>
</reference>
<name>D1ARU5_SEBTE</name>
<evidence type="ECO:0000313" key="3">
    <source>
        <dbReference type="Proteomes" id="UP000000845"/>
    </source>
</evidence>
<keyword evidence="3" id="KW-1185">Reference proteome</keyword>
<feature type="signal peptide" evidence="1">
    <location>
        <begin position="1"/>
        <end position="20"/>
    </location>
</feature>
<evidence type="ECO:0000313" key="2">
    <source>
        <dbReference type="EMBL" id="ACZ10581.1"/>
    </source>
</evidence>
<accession>D1ARU5</accession>
<evidence type="ECO:0008006" key="4">
    <source>
        <dbReference type="Google" id="ProtNLM"/>
    </source>
</evidence>
<keyword evidence="1" id="KW-0732">Signal</keyword>
<dbReference type="EMBL" id="CP001739">
    <property type="protein sequence ID" value="ACZ10581.1"/>
    <property type="molecule type" value="Genomic_DNA"/>
</dbReference>
<reference evidence="2 3" key="2">
    <citation type="journal article" date="2010" name="Stand. Genomic Sci.">
        <title>Complete genome sequence of Sebaldella termitidis type strain (NCTC 11300).</title>
        <authorList>
            <person name="Harmon-Smith M."/>
            <person name="Celia L."/>
            <person name="Chertkov O."/>
            <person name="Lapidus A."/>
            <person name="Copeland A."/>
            <person name="Glavina Del Rio T."/>
            <person name="Nolan M."/>
            <person name="Lucas S."/>
            <person name="Tice H."/>
            <person name="Cheng J.F."/>
            <person name="Han C."/>
            <person name="Detter J.C."/>
            <person name="Bruce D."/>
            <person name="Goodwin L."/>
            <person name="Pitluck S."/>
            <person name="Pati A."/>
            <person name="Liolios K."/>
            <person name="Ivanova N."/>
            <person name="Mavromatis K."/>
            <person name="Mikhailova N."/>
            <person name="Chen A."/>
            <person name="Palaniappan K."/>
            <person name="Land M."/>
            <person name="Hauser L."/>
            <person name="Chang Y.J."/>
            <person name="Jeffries C.D."/>
            <person name="Brettin T."/>
            <person name="Goker M."/>
            <person name="Beck B."/>
            <person name="Bristow J."/>
            <person name="Eisen J.A."/>
            <person name="Markowitz V."/>
            <person name="Hugenholtz P."/>
            <person name="Kyrpides N.C."/>
            <person name="Klenk H.P."/>
            <person name="Chen F."/>
        </authorList>
    </citation>
    <scope>NUCLEOTIDE SEQUENCE [LARGE SCALE GENOMIC DNA]</scope>
    <source>
        <strain evidence="3">ATCC 33386 / NCTC 11300</strain>
    </source>
</reference>
<dbReference type="PROSITE" id="PS51257">
    <property type="entry name" value="PROKAR_LIPOPROTEIN"/>
    <property type="match status" value="1"/>
</dbReference>
<dbReference type="STRING" id="526218.Sterm_3747"/>
<gene>
    <name evidence="2" type="ordered locus">Sterm_3747</name>
</gene>
<proteinExistence type="predicted"/>
<evidence type="ECO:0000256" key="1">
    <source>
        <dbReference type="SAM" id="SignalP"/>
    </source>
</evidence>
<dbReference type="RefSeq" id="WP_012863163.1">
    <property type="nucleotide sequence ID" value="NC_013517.1"/>
</dbReference>
<protein>
    <recommendedName>
        <fullName evidence="4">Lipoprotein</fullName>
    </recommendedName>
</protein>
<dbReference type="Proteomes" id="UP000000845">
    <property type="component" value="Chromosome"/>
</dbReference>
<organism evidence="2 3">
    <name type="scientific">Sebaldella termitidis (strain ATCC 33386 / NCTC 11300)</name>
    <dbReference type="NCBI Taxonomy" id="526218"/>
    <lineage>
        <taxon>Bacteria</taxon>
        <taxon>Fusobacteriati</taxon>
        <taxon>Fusobacteriota</taxon>
        <taxon>Fusobacteriia</taxon>
        <taxon>Fusobacteriales</taxon>
        <taxon>Leptotrichiaceae</taxon>
        <taxon>Sebaldella</taxon>
    </lineage>
</organism>
<feature type="chain" id="PRO_5003021028" description="Lipoprotein" evidence="1">
    <location>
        <begin position="21"/>
        <end position="155"/>
    </location>
</feature>
<dbReference type="KEGG" id="str:Sterm_3747"/>
<dbReference type="HOGENOM" id="CLU_1694290_0_0_0"/>